<evidence type="ECO:0000313" key="1">
    <source>
        <dbReference type="EMBL" id="GLS02285.1"/>
    </source>
</evidence>
<dbReference type="Proteomes" id="UP001156921">
    <property type="component" value="Unassembled WGS sequence"/>
</dbReference>
<organism evidence="1 2">
    <name type="scientific">Brevundimonas denitrificans</name>
    <dbReference type="NCBI Taxonomy" id="1443434"/>
    <lineage>
        <taxon>Bacteria</taxon>
        <taxon>Pseudomonadati</taxon>
        <taxon>Pseudomonadota</taxon>
        <taxon>Alphaproteobacteria</taxon>
        <taxon>Caulobacterales</taxon>
        <taxon>Caulobacteraceae</taxon>
        <taxon>Brevundimonas</taxon>
    </lineage>
</organism>
<gene>
    <name evidence="1" type="ORF">GCM10007859_23080</name>
</gene>
<dbReference type="RefSeq" id="WP_284223166.1">
    <property type="nucleotide sequence ID" value="NZ_BSOY01000060.1"/>
</dbReference>
<dbReference type="EMBL" id="BSOY01000060">
    <property type="protein sequence ID" value="GLS02285.1"/>
    <property type="molecule type" value="Genomic_DNA"/>
</dbReference>
<protein>
    <recommendedName>
        <fullName evidence="3">LPS export ABC transporter periplasmic protein LptC</fullName>
    </recommendedName>
</protein>
<evidence type="ECO:0008006" key="3">
    <source>
        <dbReference type="Google" id="ProtNLM"/>
    </source>
</evidence>
<proteinExistence type="predicted"/>
<sequence length="184" mass="19560">MSGLIVLAFAGLLTQEAAPHPSTQAAYRAPVIRPFEPGRNFGREQAQGDADGELYRRPLETPVVVEAYVRSYEYTPSDIEAAYEQGVASAEIRADQAAGALDGAWRIVDAAGRTLYDLVLHDPGAGAAEGGWRGREDWGAATSDGATLTLEGSGAMTLERTGNGWRGMLTIDGQTRPASLIRPN</sequence>
<name>A0ABQ6BMA9_9CAUL</name>
<reference evidence="2" key="1">
    <citation type="journal article" date="2019" name="Int. J. Syst. Evol. Microbiol.">
        <title>The Global Catalogue of Microorganisms (GCM) 10K type strain sequencing project: providing services to taxonomists for standard genome sequencing and annotation.</title>
        <authorList>
            <consortium name="The Broad Institute Genomics Platform"/>
            <consortium name="The Broad Institute Genome Sequencing Center for Infectious Disease"/>
            <person name="Wu L."/>
            <person name="Ma J."/>
        </authorList>
    </citation>
    <scope>NUCLEOTIDE SEQUENCE [LARGE SCALE GENOMIC DNA]</scope>
    <source>
        <strain evidence="2">NBRC 110107</strain>
    </source>
</reference>
<comment type="caution">
    <text evidence="1">The sequence shown here is derived from an EMBL/GenBank/DDBJ whole genome shotgun (WGS) entry which is preliminary data.</text>
</comment>
<evidence type="ECO:0000313" key="2">
    <source>
        <dbReference type="Proteomes" id="UP001156921"/>
    </source>
</evidence>
<accession>A0ABQ6BMA9</accession>
<keyword evidence="2" id="KW-1185">Reference proteome</keyword>